<sequence>MAPSRKSARKPRRILKNKQNDKAAEMKEETISSSPVKLCSDHSVSKKMDEINSIGCTTPKAQKYQIPEILTCPPAPKKRRLVSSCTLRRTPISFFDTPDIELFFASHLASIYKHVHTHEVRSWCQIEGIRLSVFRPASTMESKKRLCLGQIKTKSKEDKIAVPGALDNERK</sequence>
<dbReference type="Proteomes" id="UP001055811">
    <property type="component" value="Linkage Group LG01"/>
</dbReference>
<dbReference type="EMBL" id="CM042009">
    <property type="protein sequence ID" value="KAI3791402.1"/>
    <property type="molecule type" value="Genomic_DNA"/>
</dbReference>
<proteinExistence type="predicted"/>
<organism evidence="1 2">
    <name type="scientific">Cichorium intybus</name>
    <name type="common">Chicory</name>
    <dbReference type="NCBI Taxonomy" id="13427"/>
    <lineage>
        <taxon>Eukaryota</taxon>
        <taxon>Viridiplantae</taxon>
        <taxon>Streptophyta</taxon>
        <taxon>Embryophyta</taxon>
        <taxon>Tracheophyta</taxon>
        <taxon>Spermatophyta</taxon>
        <taxon>Magnoliopsida</taxon>
        <taxon>eudicotyledons</taxon>
        <taxon>Gunneridae</taxon>
        <taxon>Pentapetalae</taxon>
        <taxon>asterids</taxon>
        <taxon>campanulids</taxon>
        <taxon>Asterales</taxon>
        <taxon>Asteraceae</taxon>
        <taxon>Cichorioideae</taxon>
        <taxon>Cichorieae</taxon>
        <taxon>Cichoriinae</taxon>
        <taxon>Cichorium</taxon>
    </lineage>
</organism>
<name>A0ACB9H784_CICIN</name>
<accession>A0ACB9H784</accession>
<protein>
    <submittedName>
        <fullName evidence="1">Uncharacterized protein</fullName>
    </submittedName>
</protein>
<comment type="caution">
    <text evidence="1">The sequence shown here is derived from an EMBL/GenBank/DDBJ whole genome shotgun (WGS) entry which is preliminary data.</text>
</comment>
<reference evidence="2" key="1">
    <citation type="journal article" date="2022" name="Mol. Ecol. Resour.">
        <title>The genomes of chicory, endive, great burdock and yacon provide insights into Asteraceae palaeo-polyploidization history and plant inulin production.</title>
        <authorList>
            <person name="Fan W."/>
            <person name="Wang S."/>
            <person name="Wang H."/>
            <person name="Wang A."/>
            <person name="Jiang F."/>
            <person name="Liu H."/>
            <person name="Zhao H."/>
            <person name="Xu D."/>
            <person name="Zhang Y."/>
        </authorList>
    </citation>
    <scope>NUCLEOTIDE SEQUENCE [LARGE SCALE GENOMIC DNA]</scope>
    <source>
        <strain evidence="2">cv. Punajuju</strain>
    </source>
</reference>
<evidence type="ECO:0000313" key="1">
    <source>
        <dbReference type="EMBL" id="KAI3791402.1"/>
    </source>
</evidence>
<reference evidence="1 2" key="2">
    <citation type="journal article" date="2022" name="Mol. Ecol. Resour.">
        <title>The genomes of chicory, endive, great burdock and yacon provide insights into Asteraceae paleo-polyploidization history and plant inulin production.</title>
        <authorList>
            <person name="Fan W."/>
            <person name="Wang S."/>
            <person name="Wang H."/>
            <person name="Wang A."/>
            <person name="Jiang F."/>
            <person name="Liu H."/>
            <person name="Zhao H."/>
            <person name="Xu D."/>
            <person name="Zhang Y."/>
        </authorList>
    </citation>
    <scope>NUCLEOTIDE SEQUENCE [LARGE SCALE GENOMIC DNA]</scope>
    <source>
        <strain evidence="2">cv. Punajuju</strain>
        <tissue evidence="1">Leaves</tissue>
    </source>
</reference>
<evidence type="ECO:0000313" key="2">
    <source>
        <dbReference type="Proteomes" id="UP001055811"/>
    </source>
</evidence>
<keyword evidence="2" id="KW-1185">Reference proteome</keyword>
<gene>
    <name evidence="1" type="ORF">L2E82_05170</name>
</gene>